<organism evidence="3 4">
    <name type="scientific">Sphingomonas oligophenolica</name>
    <dbReference type="NCBI Taxonomy" id="301154"/>
    <lineage>
        <taxon>Bacteria</taxon>
        <taxon>Pseudomonadati</taxon>
        <taxon>Pseudomonadota</taxon>
        <taxon>Alphaproteobacteria</taxon>
        <taxon>Sphingomonadales</taxon>
        <taxon>Sphingomonadaceae</taxon>
        <taxon>Sphingomonas</taxon>
    </lineage>
</organism>
<feature type="transmembrane region" description="Helical" evidence="1">
    <location>
        <begin position="12"/>
        <end position="32"/>
    </location>
</feature>
<keyword evidence="1" id="KW-0812">Transmembrane</keyword>
<feature type="domain" description="YrhK" evidence="2">
    <location>
        <begin position="8"/>
        <end position="62"/>
    </location>
</feature>
<accession>A0A502CHI1</accession>
<keyword evidence="1" id="KW-0472">Membrane</keyword>
<comment type="caution">
    <text evidence="3">The sequence shown here is derived from an EMBL/GenBank/DDBJ whole genome shotgun (WGS) entry which is preliminary data.</text>
</comment>
<evidence type="ECO:0000259" key="2">
    <source>
        <dbReference type="Pfam" id="PF14145"/>
    </source>
</evidence>
<dbReference type="EMBL" id="RCZK01000007">
    <property type="protein sequence ID" value="TPG12172.1"/>
    <property type="molecule type" value="Genomic_DNA"/>
</dbReference>
<dbReference type="AlphaFoldDB" id="A0A502CHI1"/>
<dbReference type="InterPro" id="IPR025424">
    <property type="entry name" value="YrhK_domain"/>
</dbReference>
<dbReference type="Pfam" id="PF14145">
    <property type="entry name" value="YrhK"/>
    <property type="match status" value="1"/>
</dbReference>
<evidence type="ECO:0000256" key="1">
    <source>
        <dbReference type="SAM" id="Phobius"/>
    </source>
</evidence>
<name>A0A502CHI1_9SPHN</name>
<sequence length="77" mass="8623">MIKTFVKDYPYIHLGLGLIGNTLFVIGSILFLERFSAWHHVAVVIFIVGSLGMLLGAIGKAVTDLDKARHDRSERQR</sequence>
<gene>
    <name evidence="3" type="ORF">EAH84_10565</name>
</gene>
<dbReference type="RefSeq" id="WP_140871726.1">
    <property type="nucleotide sequence ID" value="NZ_RCZK01000007.1"/>
</dbReference>
<dbReference type="Proteomes" id="UP000318413">
    <property type="component" value="Unassembled WGS sequence"/>
</dbReference>
<evidence type="ECO:0000313" key="4">
    <source>
        <dbReference type="Proteomes" id="UP000318413"/>
    </source>
</evidence>
<dbReference type="OrthoDB" id="5862062at2"/>
<keyword evidence="1" id="KW-1133">Transmembrane helix</keyword>
<reference evidence="3 4" key="1">
    <citation type="journal article" date="2019" name="Environ. Microbiol.">
        <title>Species interactions and distinct microbial communities in high Arctic permafrost affected cryosols are associated with the CH4 and CO2 gas fluxes.</title>
        <authorList>
            <person name="Altshuler I."/>
            <person name="Hamel J."/>
            <person name="Turney S."/>
            <person name="Magnuson E."/>
            <person name="Levesque R."/>
            <person name="Greer C."/>
            <person name="Whyte L.G."/>
        </authorList>
    </citation>
    <scope>NUCLEOTIDE SEQUENCE [LARGE SCALE GENOMIC DNA]</scope>
    <source>
        <strain evidence="3 4">S5.1</strain>
    </source>
</reference>
<protein>
    <recommendedName>
        <fullName evidence="2">YrhK domain-containing protein</fullName>
    </recommendedName>
</protein>
<proteinExistence type="predicted"/>
<feature type="transmembrane region" description="Helical" evidence="1">
    <location>
        <begin position="38"/>
        <end position="59"/>
    </location>
</feature>
<keyword evidence="4" id="KW-1185">Reference proteome</keyword>
<evidence type="ECO:0000313" key="3">
    <source>
        <dbReference type="EMBL" id="TPG12172.1"/>
    </source>
</evidence>